<evidence type="ECO:0000313" key="2">
    <source>
        <dbReference type="Proteomes" id="UP001157502"/>
    </source>
</evidence>
<organism evidence="1 2">
    <name type="scientific">Dallia pectoralis</name>
    <name type="common">Alaska blackfish</name>
    <dbReference type="NCBI Taxonomy" id="75939"/>
    <lineage>
        <taxon>Eukaryota</taxon>
        <taxon>Metazoa</taxon>
        <taxon>Chordata</taxon>
        <taxon>Craniata</taxon>
        <taxon>Vertebrata</taxon>
        <taxon>Euteleostomi</taxon>
        <taxon>Actinopterygii</taxon>
        <taxon>Neopterygii</taxon>
        <taxon>Teleostei</taxon>
        <taxon>Protacanthopterygii</taxon>
        <taxon>Esociformes</taxon>
        <taxon>Umbridae</taxon>
        <taxon>Dallia</taxon>
    </lineage>
</organism>
<name>A0ACC2GCB2_DALPE</name>
<evidence type="ECO:0000313" key="1">
    <source>
        <dbReference type="EMBL" id="KAJ8001118.1"/>
    </source>
</evidence>
<accession>A0ACC2GCB2</accession>
<reference evidence="1" key="1">
    <citation type="submission" date="2021-05" db="EMBL/GenBank/DDBJ databases">
        <authorList>
            <person name="Pan Q."/>
            <person name="Jouanno E."/>
            <person name="Zahm M."/>
            <person name="Klopp C."/>
            <person name="Cabau C."/>
            <person name="Louis A."/>
            <person name="Berthelot C."/>
            <person name="Parey E."/>
            <person name="Roest Crollius H."/>
            <person name="Montfort J."/>
            <person name="Robinson-Rechavi M."/>
            <person name="Bouchez O."/>
            <person name="Lampietro C."/>
            <person name="Lopez Roques C."/>
            <person name="Donnadieu C."/>
            <person name="Postlethwait J."/>
            <person name="Bobe J."/>
            <person name="Dillon D."/>
            <person name="Chandos A."/>
            <person name="von Hippel F."/>
            <person name="Guiguen Y."/>
        </authorList>
    </citation>
    <scope>NUCLEOTIDE SEQUENCE</scope>
    <source>
        <strain evidence="1">YG-Jan2019</strain>
    </source>
</reference>
<comment type="caution">
    <text evidence="1">The sequence shown here is derived from an EMBL/GenBank/DDBJ whole genome shotgun (WGS) entry which is preliminary data.</text>
</comment>
<dbReference type="EMBL" id="CM055742">
    <property type="protein sequence ID" value="KAJ8001118.1"/>
    <property type="molecule type" value="Genomic_DNA"/>
</dbReference>
<sequence length="62" mass="6828">MALSTLSSNELIQILIDGGLTMTEGEAQKFRENEVDGETVHLGLTDSMLDHLFKGSRTSFNK</sequence>
<keyword evidence="2" id="KW-1185">Reference proteome</keyword>
<proteinExistence type="predicted"/>
<protein>
    <submittedName>
        <fullName evidence="1">Uncharacterized protein</fullName>
    </submittedName>
</protein>
<dbReference type="Proteomes" id="UP001157502">
    <property type="component" value="Chromosome 15"/>
</dbReference>
<gene>
    <name evidence="1" type="ORF">DPEC_G00187900</name>
</gene>